<keyword evidence="8 13" id="KW-0436">Ligase</keyword>
<dbReference type="GO" id="GO:0071555">
    <property type="term" value="P:cell wall organization"/>
    <property type="evidence" value="ECO:0007669"/>
    <property type="project" value="UniProtKB-KW"/>
</dbReference>
<keyword evidence="8" id="KW-0067">ATP-binding</keyword>
<name>A0A498DL94_9BACI</name>
<comment type="caution">
    <text evidence="13">The sequence shown here is derived from an EMBL/GenBank/DDBJ whole genome shotgun (WGS) entry which is preliminary data.</text>
</comment>
<gene>
    <name evidence="8" type="primary">murE</name>
    <name evidence="13" type="ORF">D8M04_00580</name>
</gene>
<organism evidence="13 14">
    <name type="scientific">Oceanobacillus piezotolerans</name>
    <dbReference type="NCBI Taxonomy" id="2448030"/>
    <lineage>
        <taxon>Bacteria</taxon>
        <taxon>Bacillati</taxon>
        <taxon>Bacillota</taxon>
        <taxon>Bacilli</taxon>
        <taxon>Bacillales</taxon>
        <taxon>Bacillaceae</taxon>
        <taxon>Oceanobacillus</taxon>
    </lineage>
</organism>
<dbReference type="SUPFAM" id="SSF53244">
    <property type="entry name" value="MurD-like peptide ligases, peptide-binding domain"/>
    <property type="match status" value="1"/>
</dbReference>
<dbReference type="GO" id="GO:0005737">
    <property type="term" value="C:cytoplasm"/>
    <property type="evidence" value="ECO:0007669"/>
    <property type="project" value="UniProtKB-SubCell"/>
</dbReference>
<feature type="modified residue" description="N6-carboxylysine" evidence="8">
    <location>
        <position position="219"/>
    </location>
</feature>
<comment type="PTM">
    <text evidence="8">Carboxylation is probably crucial for Mg(2+) binding and, consequently, for the gamma-phosphate positioning of ATP.</text>
</comment>
<dbReference type="EMBL" id="RCHR01000001">
    <property type="protein sequence ID" value="RLL47810.1"/>
    <property type="molecule type" value="Genomic_DNA"/>
</dbReference>
<dbReference type="RefSeq" id="WP_121520359.1">
    <property type="nucleotide sequence ID" value="NZ_RCHR01000001.1"/>
</dbReference>
<evidence type="ECO:0000256" key="2">
    <source>
        <dbReference type="ARBA" id="ARBA00005898"/>
    </source>
</evidence>
<dbReference type="SUPFAM" id="SSF53623">
    <property type="entry name" value="MurD-like peptide ligases, catalytic domain"/>
    <property type="match status" value="1"/>
</dbReference>
<dbReference type="OrthoDB" id="9800958at2"/>
<keyword evidence="8" id="KW-0547">Nucleotide-binding</keyword>
<keyword evidence="4 8" id="KW-0133">Cell shape</keyword>
<dbReference type="Gene3D" id="3.40.1190.10">
    <property type="entry name" value="Mur-like, catalytic domain"/>
    <property type="match status" value="1"/>
</dbReference>
<protein>
    <recommendedName>
        <fullName evidence="8">UDP-N-acetylmuramyl-tripeptide synthetase</fullName>
        <ecNumber evidence="8">6.3.2.-</ecNumber>
    </recommendedName>
    <alternativeName>
        <fullName evidence="8">UDP-MurNAc-tripeptide synthetase</fullName>
    </alternativeName>
</protein>
<keyword evidence="6 8" id="KW-0131">Cell cycle</keyword>
<feature type="domain" description="Mur ligase N-terminal catalytic" evidence="10">
    <location>
        <begin position="22"/>
        <end position="96"/>
    </location>
</feature>
<keyword evidence="3 8" id="KW-0132">Cell division</keyword>
<comment type="caution">
    <text evidence="8">Lacks conserved residue(s) required for the propagation of feature annotation.</text>
</comment>
<evidence type="ECO:0000256" key="3">
    <source>
        <dbReference type="ARBA" id="ARBA00022618"/>
    </source>
</evidence>
<dbReference type="GO" id="GO:0016881">
    <property type="term" value="F:acid-amino acid ligase activity"/>
    <property type="evidence" value="ECO:0007669"/>
    <property type="project" value="UniProtKB-UniRule"/>
</dbReference>
<feature type="binding site" evidence="8">
    <location>
        <position position="151"/>
    </location>
    <ligand>
        <name>UDP-N-acetyl-alpha-D-muramoyl-L-alanyl-D-glutamate</name>
        <dbReference type="ChEBI" id="CHEBI:83900"/>
    </ligand>
</feature>
<dbReference type="PANTHER" id="PTHR23135:SF4">
    <property type="entry name" value="UDP-N-ACETYLMURAMOYL-L-ALANYL-D-GLUTAMATE--2,6-DIAMINOPIMELATE LIGASE MURE HOMOLOG, CHLOROPLASTIC"/>
    <property type="match status" value="1"/>
</dbReference>
<evidence type="ECO:0000259" key="11">
    <source>
        <dbReference type="Pfam" id="PF02875"/>
    </source>
</evidence>
<dbReference type="Pfam" id="PF01225">
    <property type="entry name" value="Mur_ligase"/>
    <property type="match status" value="1"/>
</dbReference>
<dbReference type="GO" id="GO:0051301">
    <property type="term" value="P:cell division"/>
    <property type="evidence" value="ECO:0007669"/>
    <property type="project" value="UniProtKB-KW"/>
</dbReference>
<keyword evidence="7 8" id="KW-0961">Cell wall biogenesis/degradation</keyword>
<comment type="pathway">
    <text evidence="1 8 9">Cell wall biogenesis; peptidoglycan biosynthesis.</text>
</comment>
<dbReference type="GO" id="GO:0000287">
    <property type="term" value="F:magnesium ion binding"/>
    <property type="evidence" value="ECO:0007669"/>
    <property type="project" value="UniProtKB-UniRule"/>
</dbReference>
<evidence type="ECO:0000256" key="5">
    <source>
        <dbReference type="ARBA" id="ARBA00022984"/>
    </source>
</evidence>
<keyword evidence="14" id="KW-1185">Reference proteome</keyword>
<feature type="binding site" evidence="8">
    <location>
        <position position="187"/>
    </location>
    <ligand>
        <name>UDP-N-acetyl-alpha-D-muramoyl-L-alanyl-D-glutamate</name>
        <dbReference type="ChEBI" id="CHEBI:83900"/>
    </ligand>
</feature>
<feature type="binding site" evidence="8">
    <location>
        <position position="179"/>
    </location>
    <ligand>
        <name>UDP-N-acetyl-alpha-D-muramoyl-L-alanyl-D-glutamate</name>
        <dbReference type="ChEBI" id="CHEBI:83900"/>
    </ligand>
</feature>
<evidence type="ECO:0000256" key="9">
    <source>
        <dbReference type="RuleBase" id="RU004135"/>
    </source>
</evidence>
<keyword evidence="8" id="KW-0460">Magnesium</keyword>
<dbReference type="InterPro" id="IPR005761">
    <property type="entry name" value="UDP-N-AcMur-Glu-dNH2Pim_ligase"/>
</dbReference>
<dbReference type="Gene3D" id="3.40.1390.10">
    <property type="entry name" value="MurE/MurF, N-terminal domain"/>
    <property type="match status" value="1"/>
</dbReference>
<feature type="binding site" evidence="8">
    <location>
        <position position="30"/>
    </location>
    <ligand>
        <name>UDP-N-acetyl-alpha-D-muramoyl-L-alanyl-D-glutamate</name>
        <dbReference type="ChEBI" id="CHEBI:83900"/>
    </ligand>
</feature>
<feature type="binding site" evidence="8">
    <location>
        <begin position="110"/>
        <end position="116"/>
    </location>
    <ligand>
        <name>ATP</name>
        <dbReference type="ChEBI" id="CHEBI:30616"/>
    </ligand>
</feature>
<evidence type="ECO:0000256" key="4">
    <source>
        <dbReference type="ARBA" id="ARBA00022960"/>
    </source>
</evidence>
<dbReference type="GO" id="GO:0009252">
    <property type="term" value="P:peptidoglycan biosynthetic process"/>
    <property type="evidence" value="ECO:0007669"/>
    <property type="project" value="UniProtKB-UniRule"/>
</dbReference>
<dbReference type="InterPro" id="IPR035911">
    <property type="entry name" value="MurE/MurF_N"/>
</dbReference>
<dbReference type="UniPathway" id="UPA00219"/>
<evidence type="ECO:0000256" key="7">
    <source>
        <dbReference type="ARBA" id="ARBA00023316"/>
    </source>
</evidence>
<evidence type="ECO:0000259" key="10">
    <source>
        <dbReference type="Pfam" id="PF01225"/>
    </source>
</evidence>
<evidence type="ECO:0000256" key="1">
    <source>
        <dbReference type="ARBA" id="ARBA00004752"/>
    </source>
</evidence>
<feature type="domain" description="Mur ligase C-terminal" evidence="11">
    <location>
        <begin position="331"/>
        <end position="461"/>
    </location>
</feature>
<dbReference type="InterPro" id="IPR000713">
    <property type="entry name" value="Mur_ligase_N"/>
</dbReference>
<reference evidence="13 14" key="1">
    <citation type="submission" date="2018-10" db="EMBL/GenBank/DDBJ databases">
        <title>Oceanobacillus sp. YLB-02 draft genome.</title>
        <authorList>
            <person name="Yu L."/>
        </authorList>
    </citation>
    <scope>NUCLEOTIDE SEQUENCE [LARGE SCALE GENOMIC DNA]</scope>
    <source>
        <strain evidence="13 14">YLB-02</strain>
    </source>
</reference>
<evidence type="ECO:0000256" key="8">
    <source>
        <dbReference type="HAMAP-Rule" id="MF_00208"/>
    </source>
</evidence>
<dbReference type="Pfam" id="PF02875">
    <property type="entry name" value="Mur_ligase_C"/>
    <property type="match status" value="1"/>
</dbReference>
<dbReference type="InterPro" id="IPR013221">
    <property type="entry name" value="Mur_ligase_cen"/>
</dbReference>
<evidence type="ECO:0000256" key="6">
    <source>
        <dbReference type="ARBA" id="ARBA00023306"/>
    </source>
</evidence>
<sequence>MLGSLILEGLKFEVLQGQLNQEINSVTYDSREVKNDSMFVAITGYTVDGHHFIESAIDAGASVIVCEKPFTSDKGVTVIKVDNSRKALARISSNFYGNPSENLKLIGITGTNGKTSTSYFVKSIFDQSNRPFALIGTIGTVINNELTKNDNTTPESLRLQSLFRQMVDADVDNCMMEVSSHALSLDRVSYTDFNIGIFTNLTPDHLELHKNMEEYFLAKAKLFKMTSDYNIINNEDYYGKKLVEMLEKEKANLITYGLDDSADIYATNLDYNFNYTSYTVNTPSEKIEVKVNFPGEIYVLNSLAAIACAYYSGFDLETIKKGIESVTNINGRFEVVYEEDDFKVIVDFAHTEDALQKLLSTVRPFVKGRIILVFGVYADLSKQGTEKRFGMARVAAEYADLSIITLDNPKNNNPETIMSETIESMNKNKGKYKALYNRQEAIEYAISESNKNDVVIIAGKGHERTQIIGDREIPFNEKEIVLHAMEEKKANAHSIK</sequence>
<dbReference type="AlphaFoldDB" id="A0A498DL94"/>
<comment type="similarity">
    <text evidence="2 8">Belongs to the MurCDEF family. MurE subfamily.</text>
</comment>
<proteinExistence type="inferred from homology"/>
<dbReference type="Proteomes" id="UP000270219">
    <property type="component" value="Unassembled WGS sequence"/>
</dbReference>
<evidence type="ECO:0000313" key="13">
    <source>
        <dbReference type="EMBL" id="RLL47810.1"/>
    </source>
</evidence>
<dbReference type="GO" id="GO:0008360">
    <property type="term" value="P:regulation of cell shape"/>
    <property type="evidence" value="ECO:0007669"/>
    <property type="project" value="UniProtKB-KW"/>
</dbReference>
<keyword evidence="5 8" id="KW-0573">Peptidoglycan synthesis</keyword>
<dbReference type="NCBIfam" id="NF001126">
    <property type="entry name" value="PRK00139.1-4"/>
    <property type="match status" value="1"/>
</dbReference>
<dbReference type="EC" id="6.3.2.-" evidence="8"/>
<comment type="cofactor">
    <cofactor evidence="8">
        <name>Mg(2+)</name>
        <dbReference type="ChEBI" id="CHEBI:18420"/>
    </cofactor>
</comment>
<dbReference type="NCBIfam" id="TIGR01085">
    <property type="entry name" value="murE"/>
    <property type="match status" value="1"/>
</dbReference>
<dbReference type="HAMAP" id="MF_00208">
    <property type="entry name" value="MurE"/>
    <property type="match status" value="1"/>
</dbReference>
<dbReference type="Gene3D" id="3.90.190.20">
    <property type="entry name" value="Mur ligase, C-terminal domain"/>
    <property type="match status" value="1"/>
</dbReference>
<evidence type="ECO:0000259" key="12">
    <source>
        <dbReference type="Pfam" id="PF08245"/>
    </source>
</evidence>
<dbReference type="InterPro" id="IPR036615">
    <property type="entry name" value="Mur_ligase_C_dom_sf"/>
</dbReference>
<accession>A0A498DL94</accession>
<keyword evidence="8" id="KW-0963">Cytoplasm</keyword>
<dbReference type="GO" id="GO:0005524">
    <property type="term" value="F:ATP binding"/>
    <property type="evidence" value="ECO:0007669"/>
    <property type="project" value="UniProtKB-UniRule"/>
</dbReference>
<evidence type="ECO:0000313" key="14">
    <source>
        <dbReference type="Proteomes" id="UP000270219"/>
    </source>
</evidence>
<dbReference type="Pfam" id="PF08245">
    <property type="entry name" value="Mur_ligase_M"/>
    <property type="match status" value="1"/>
</dbReference>
<dbReference type="InterPro" id="IPR004101">
    <property type="entry name" value="Mur_ligase_C"/>
</dbReference>
<dbReference type="SUPFAM" id="SSF63418">
    <property type="entry name" value="MurE/MurF N-terminal domain"/>
    <property type="match status" value="1"/>
</dbReference>
<comment type="function">
    <text evidence="8">Catalyzes the addition of an amino acid to the nucleotide precursor UDP-N-acetylmuramoyl-L-alanyl-D-glutamate (UMAG) in the biosynthesis of bacterial cell-wall peptidoglycan.</text>
</comment>
<comment type="subcellular location">
    <subcellularLocation>
        <location evidence="8 9">Cytoplasm</location>
    </subcellularLocation>
</comment>
<dbReference type="InterPro" id="IPR036565">
    <property type="entry name" value="Mur-like_cat_sf"/>
</dbReference>
<dbReference type="PANTHER" id="PTHR23135">
    <property type="entry name" value="MUR LIGASE FAMILY MEMBER"/>
    <property type="match status" value="1"/>
</dbReference>
<feature type="domain" description="Mur ligase central" evidence="12">
    <location>
        <begin position="108"/>
        <end position="309"/>
    </location>
</feature>
<feature type="binding site" evidence="8">
    <location>
        <begin position="152"/>
        <end position="153"/>
    </location>
    <ligand>
        <name>UDP-N-acetyl-alpha-D-muramoyl-L-alanyl-D-glutamate</name>
        <dbReference type="ChEBI" id="CHEBI:83900"/>
    </ligand>
</feature>